<comment type="caution">
    <text evidence="11">Lacks conserved residue(s) required for the propagation of feature annotation.</text>
</comment>
<keyword evidence="3" id="KW-0121">Carboxypeptidase</keyword>
<dbReference type="GO" id="GO:0004181">
    <property type="term" value="F:metallocarboxypeptidase activity"/>
    <property type="evidence" value="ECO:0007669"/>
    <property type="project" value="InterPro"/>
</dbReference>
<feature type="compositionally biased region" description="Acidic residues" evidence="12">
    <location>
        <begin position="477"/>
        <end position="526"/>
    </location>
</feature>
<sequence>MVRSPCRWSWWLVGLVVWYSVASHHRSTVAAVSGIYVNNQRLEKVKVDSWQELPLRPTVAQQSSALLVSKGELLTKANFTAGPTASLLSLLWEQRQNHSRPQAIQYADEVSSIKNTLLDAVPPYVGDEFRPATGRPATPSTTTPATVKHKRKHNRKKMRTTTRKPTRARPPTTTASPASVAIRRKTKVTPELMSLLHRYFSFSCTLVPKEATQSPATRIHNLTTQRPTTTTTTTHRPATKPTKRRRNKLSQTVYVDPPVIKRLGGMLESVYDFMENALTSTEIRAPADGGAVKRKVKRNTAASALESPAVVASRTSSPATPPAETRSTTSEEGGWKRFTGTDRVTIAGLPAMLSTTDGNKNKMTTNIQVTSEYTAATPATVPLKKPNYGDDDDDDGSSESDESADYYAGFDDDDDEDDDDEDDDEDDDAVQPNARPSAVLTNDKDYDGGDDTAETNDNRRPIRKRRRRRKPPTVSDSYEDSDEDRSSYEEEEDDTDDDDDDDGEVEYSAKDDDDDDEGDSEEDEDPPGGFFSGVFATFSRFVRSLGFGGTFRDGIGDDDDEDRRGRSTTPRVLAVRKRPTRSTTDQFERGDDGHASTAPLVASSWLPYPPPAYLFEEEDDELPPTTAEQLVPAATTATSWFDLVPLPWDFFNPWTPGGAETETEKPEEAQEEGSSWGLALGQWFGGGNVATTTAATTTTTSALIPADQQQLLSVLTQYVVAQVANTTARPPGQAGGTATKKPPGKGQRRSYAGYQLWRLTVKSVEQLRSLTEYRRSPAGLELQWWLGPTVRGPTDVLVPPPGTPQQTNFRDYLRDERISSETTIRDLGRAIAYENPRQTRRDQIETELLHGHPLTWYRYHRYADIVKFLGSLHRHHGHRVQLLHIGRSYEGRPLTVVRVSYAQPAARGERRRHKRPGAPGTRRPAILIEAGASGREWLGPAVATWLLNRLVELPTPVANGTQEVDSVQSYDWYVLPVLNPDGYEYSHEHDRMWSKSRGNSSDNDDDDEGVQGVLASAYVSCLGLLVTAWLMPSWWPGAGSGGDRQCIGVHLDRNWGHRWGEGPGASRSRCSEDYAGPAPFSEPETRSLRDFLIGRNRRNLRLYLSLRSYGQTLSYPADTDGAEEQEAAGRDEDVHEMASVGLDALRGSGTEQQYRLEAGATVGGAASGTAVEYARYRAGIRYAYTLRLPDTGTHGFLLPPSNIVSTGRDLFELLKGMIEYN</sequence>
<feature type="chain" id="PRO_5043881755" description="Peptidase M14 domain-containing protein" evidence="13">
    <location>
        <begin position="24"/>
        <end position="1221"/>
    </location>
</feature>
<dbReference type="InterPro" id="IPR000834">
    <property type="entry name" value="Peptidase_M14"/>
</dbReference>
<feature type="region of interest" description="Disordered" evidence="12">
    <location>
        <begin position="299"/>
        <end position="341"/>
    </location>
</feature>
<organism evidence="15 16">
    <name type="scientific">Anopheles albimanus</name>
    <name type="common">New world malaria mosquito</name>
    <dbReference type="NCBI Taxonomy" id="7167"/>
    <lineage>
        <taxon>Eukaryota</taxon>
        <taxon>Metazoa</taxon>
        <taxon>Ecdysozoa</taxon>
        <taxon>Arthropoda</taxon>
        <taxon>Hexapoda</taxon>
        <taxon>Insecta</taxon>
        <taxon>Pterygota</taxon>
        <taxon>Neoptera</taxon>
        <taxon>Endopterygota</taxon>
        <taxon>Diptera</taxon>
        <taxon>Nematocera</taxon>
        <taxon>Culicoidea</taxon>
        <taxon>Culicidae</taxon>
        <taxon>Anophelinae</taxon>
        <taxon>Anopheles</taxon>
    </lineage>
</organism>
<dbReference type="AlphaFoldDB" id="A0A182FIU9"/>
<proteinExistence type="inferred from homology"/>
<comment type="similarity">
    <text evidence="2 11">Belongs to the peptidase M14 family.</text>
</comment>
<feature type="compositionally biased region" description="Low complexity" evidence="12">
    <location>
        <begin position="169"/>
        <end position="179"/>
    </location>
</feature>
<feature type="compositionally biased region" description="Basic residues" evidence="12">
    <location>
        <begin position="461"/>
        <end position="471"/>
    </location>
</feature>
<dbReference type="FunFam" id="3.40.630.10:FF:000084">
    <property type="entry name" value="Carboxypeptidase B2"/>
    <property type="match status" value="1"/>
</dbReference>
<evidence type="ECO:0000256" key="6">
    <source>
        <dbReference type="ARBA" id="ARBA00022729"/>
    </source>
</evidence>
<dbReference type="EnsemblMetazoa" id="AALB006444-RA">
    <property type="protein sequence ID" value="AALB006444-PA"/>
    <property type="gene ID" value="AALB006444"/>
</dbReference>
<keyword evidence="7" id="KW-0378">Hydrolase</keyword>
<feature type="compositionally biased region" description="Basic residues" evidence="12">
    <location>
        <begin position="147"/>
        <end position="167"/>
    </location>
</feature>
<feature type="region of interest" description="Disordered" evidence="12">
    <location>
        <begin position="220"/>
        <end position="251"/>
    </location>
</feature>
<feature type="compositionally biased region" description="Low complexity" evidence="12">
    <location>
        <begin position="131"/>
        <end position="146"/>
    </location>
</feature>
<keyword evidence="16" id="KW-1185">Reference proteome</keyword>
<feature type="region of interest" description="Disordered" evidence="12">
    <location>
        <begin position="727"/>
        <end position="749"/>
    </location>
</feature>
<evidence type="ECO:0000313" key="16">
    <source>
        <dbReference type="Proteomes" id="UP000069272"/>
    </source>
</evidence>
<dbReference type="PRINTS" id="PR00765">
    <property type="entry name" value="CRBOXYPTASEA"/>
</dbReference>
<dbReference type="VEuPathDB" id="VectorBase:AALB20_038424"/>
<dbReference type="Pfam" id="PF02244">
    <property type="entry name" value="Propep_M14"/>
    <property type="match status" value="1"/>
</dbReference>
<dbReference type="GO" id="GO:0006508">
    <property type="term" value="P:proteolysis"/>
    <property type="evidence" value="ECO:0007669"/>
    <property type="project" value="UniProtKB-KW"/>
</dbReference>
<keyword evidence="6 13" id="KW-0732">Signal</keyword>
<dbReference type="VEuPathDB" id="VectorBase:AALB006444"/>
<evidence type="ECO:0000256" key="2">
    <source>
        <dbReference type="ARBA" id="ARBA00005988"/>
    </source>
</evidence>
<name>A0A182FIU9_ANOAL</name>
<evidence type="ECO:0000256" key="3">
    <source>
        <dbReference type="ARBA" id="ARBA00022645"/>
    </source>
</evidence>
<dbReference type="Gene3D" id="3.40.630.10">
    <property type="entry name" value="Zn peptidases"/>
    <property type="match status" value="1"/>
</dbReference>
<evidence type="ECO:0000256" key="11">
    <source>
        <dbReference type="PROSITE-ProRule" id="PRU01379"/>
    </source>
</evidence>
<reference evidence="15 16" key="1">
    <citation type="journal article" date="2017" name="G3 (Bethesda)">
        <title>The Physical Genome Mapping of Anopheles albimanus Corrected Scaffold Misassemblies and Identified Interarm Rearrangements in Genus Anopheles.</title>
        <authorList>
            <person name="Artemov G.N."/>
            <person name="Peery A.N."/>
            <person name="Jiang X."/>
            <person name="Tu Z."/>
            <person name="Stegniy V.N."/>
            <person name="Sharakhova M.V."/>
            <person name="Sharakhov I.V."/>
        </authorList>
    </citation>
    <scope>NUCLEOTIDE SEQUENCE [LARGE SCALE GENOMIC DNA]</scope>
    <source>
        <strain evidence="15 16">ALBI9_A</strain>
    </source>
</reference>
<keyword evidence="4" id="KW-0645">Protease</keyword>
<evidence type="ECO:0000259" key="14">
    <source>
        <dbReference type="PROSITE" id="PS52035"/>
    </source>
</evidence>
<evidence type="ECO:0000256" key="7">
    <source>
        <dbReference type="ARBA" id="ARBA00022801"/>
    </source>
</evidence>
<dbReference type="SUPFAM" id="SSF53187">
    <property type="entry name" value="Zn-dependent exopeptidases"/>
    <property type="match status" value="1"/>
</dbReference>
<evidence type="ECO:0000256" key="1">
    <source>
        <dbReference type="ARBA" id="ARBA00001947"/>
    </source>
</evidence>
<keyword evidence="5" id="KW-0479">Metal-binding</keyword>
<evidence type="ECO:0000256" key="9">
    <source>
        <dbReference type="ARBA" id="ARBA00023049"/>
    </source>
</evidence>
<dbReference type="PANTHER" id="PTHR11705:SF89">
    <property type="entry name" value="PEPTIDASE M14 CARBOXYPEPTIDASE A DOMAIN-CONTAINING PROTEIN"/>
    <property type="match status" value="1"/>
</dbReference>
<dbReference type="SUPFAM" id="SSF54897">
    <property type="entry name" value="Protease propeptides/inhibitors"/>
    <property type="match status" value="1"/>
</dbReference>
<feature type="signal peptide" evidence="13">
    <location>
        <begin position="1"/>
        <end position="23"/>
    </location>
</feature>
<dbReference type="InterPro" id="IPR003146">
    <property type="entry name" value="M14A_act_pep"/>
</dbReference>
<keyword evidence="8" id="KW-0862">Zinc</keyword>
<evidence type="ECO:0000256" key="5">
    <source>
        <dbReference type="ARBA" id="ARBA00022723"/>
    </source>
</evidence>
<dbReference type="PROSITE" id="PS52035">
    <property type="entry name" value="PEPTIDASE_M14"/>
    <property type="match status" value="1"/>
</dbReference>
<feature type="compositionally biased region" description="Basic residues" evidence="12">
    <location>
        <begin position="237"/>
        <end position="248"/>
    </location>
</feature>
<evidence type="ECO:0000256" key="8">
    <source>
        <dbReference type="ARBA" id="ARBA00022833"/>
    </source>
</evidence>
<keyword evidence="10" id="KW-1015">Disulfide bond</keyword>
<accession>A0A182FIU9</accession>
<reference evidence="15" key="2">
    <citation type="submission" date="2022-08" db="UniProtKB">
        <authorList>
            <consortium name="EnsemblMetazoa"/>
        </authorList>
    </citation>
    <scope>IDENTIFICATION</scope>
    <source>
        <strain evidence="15">STECLA/ALBI9_A</strain>
    </source>
</reference>
<dbReference type="PANTHER" id="PTHR11705">
    <property type="entry name" value="PROTEASE FAMILY M14 CARBOXYPEPTIDASE A,B"/>
    <property type="match status" value="1"/>
</dbReference>
<protein>
    <recommendedName>
        <fullName evidence="14">Peptidase M14 domain-containing protein</fullName>
    </recommendedName>
</protein>
<dbReference type="GO" id="GO:0005615">
    <property type="term" value="C:extracellular space"/>
    <property type="evidence" value="ECO:0007669"/>
    <property type="project" value="TreeGrafter"/>
</dbReference>
<dbReference type="STRING" id="7167.A0A182FIU9"/>
<dbReference type="GO" id="GO:0008270">
    <property type="term" value="F:zinc ion binding"/>
    <property type="evidence" value="ECO:0007669"/>
    <property type="project" value="InterPro"/>
</dbReference>
<evidence type="ECO:0000256" key="10">
    <source>
        <dbReference type="ARBA" id="ARBA00023157"/>
    </source>
</evidence>
<evidence type="ECO:0000256" key="4">
    <source>
        <dbReference type="ARBA" id="ARBA00022670"/>
    </source>
</evidence>
<dbReference type="Gene3D" id="3.30.70.340">
    <property type="entry name" value="Metallocarboxypeptidase-like"/>
    <property type="match status" value="1"/>
</dbReference>
<dbReference type="InterPro" id="IPR036990">
    <property type="entry name" value="M14A-like_propep"/>
</dbReference>
<feature type="region of interest" description="Disordered" evidence="12">
    <location>
        <begin position="378"/>
        <end position="533"/>
    </location>
</feature>
<feature type="region of interest" description="Disordered" evidence="12">
    <location>
        <begin position="547"/>
        <end position="603"/>
    </location>
</feature>
<dbReference type="SMART" id="SM00631">
    <property type="entry name" value="Zn_pept"/>
    <property type="match status" value="1"/>
</dbReference>
<dbReference type="Proteomes" id="UP000069272">
    <property type="component" value="Chromosome X"/>
</dbReference>
<evidence type="ECO:0000313" key="15">
    <source>
        <dbReference type="EnsemblMetazoa" id="AALB006444-PA"/>
    </source>
</evidence>
<evidence type="ECO:0000256" key="13">
    <source>
        <dbReference type="SAM" id="SignalP"/>
    </source>
</evidence>
<dbReference type="Pfam" id="PF00246">
    <property type="entry name" value="Peptidase_M14"/>
    <property type="match status" value="1"/>
</dbReference>
<keyword evidence="9" id="KW-0482">Metalloprotease</keyword>
<comment type="cofactor">
    <cofactor evidence="1">
        <name>Zn(2+)</name>
        <dbReference type="ChEBI" id="CHEBI:29105"/>
    </cofactor>
</comment>
<feature type="region of interest" description="Disordered" evidence="12">
    <location>
        <begin position="129"/>
        <end position="179"/>
    </location>
</feature>
<evidence type="ECO:0000256" key="12">
    <source>
        <dbReference type="SAM" id="MobiDB-lite"/>
    </source>
</evidence>
<feature type="region of interest" description="Disordered" evidence="12">
    <location>
        <begin position="653"/>
        <end position="675"/>
    </location>
</feature>
<feature type="compositionally biased region" description="Low complexity" evidence="12">
    <location>
        <begin position="223"/>
        <end position="236"/>
    </location>
</feature>
<feature type="compositionally biased region" description="Acidic residues" evidence="12">
    <location>
        <begin position="389"/>
        <end position="429"/>
    </location>
</feature>
<feature type="domain" description="Peptidase M14" evidence="14">
    <location>
        <begin position="858"/>
        <end position="1221"/>
    </location>
</feature>